<keyword evidence="1" id="KW-0472">Membrane</keyword>
<keyword evidence="1" id="KW-0812">Transmembrane</keyword>
<dbReference type="Proteomes" id="UP001231518">
    <property type="component" value="Chromosome 16"/>
</dbReference>
<dbReference type="EMBL" id="JARGEI010000005">
    <property type="protein sequence ID" value="KAJ8731240.1"/>
    <property type="molecule type" value="Genomic_DNA"/>
</dbReference>
<name>A0AAD7YVP6_MYTSE</name>
<evidence type="ECO:0000313" key="2">
    <source>
        <dbReference type="EMBL" id="KAJ8731240.1"/>
    </source>
</evidence>
<comment type="caution">
    <text evidence="2">The sequence shown here is derived from an EMBL/GenBank/DDBJ whole genome shotgun (WGS) entry which is preliminary data.</text>
</comment>
<feature type="transmembrane region" description="Helical" evidence="1">
    <location>
        <begin position="24"/>
        <end position="53"/>
    </location>
</feature>
<protein>
    <submittedName>
        <fullName evidence="2">Uncharacterized protein</fullName>
    </submittedName>
</protein>
<evidence type="ECO:0000256" key="1">
    <source>
        <dbReference type="SAM" id="Phobius"/>
    </source>
</evidence>
<keyword evidence="3" id="KW-1185">Reference proteome</keyword>
<accession>A0AAD7YVP6</accession>
<gene>
    <name evidence="2" type="ORF">PYW07_004404</name>
</gene>
<dbReference type="AlphaFoldDB" id="A0AAD7YVP6"/>
<evidence type="ECO:0000313" key="3">
    <source>
        <dbReference type="Proteomes" id="UP001231518"/>
    </source>
</evidence>
<proteinExistence type="predicted"/>
<organism evidence="2 3">
    <name type="scientific">Mythimna separata</name>
    <name type="common">Oriental armyworm</name>
    <name type="synonym">Pseudaletia separata</name>
    <dbReference type="NCBI Taxonomy" id="271217"/>
    <lineage>
        <taxon>Eukaryota</taxon>
        <taxon>Metazoa</taxon>
        <taxon>Ecdysozoa</taxon>
        <taxon>Arthropoda</taxon>
        <taxon>Hexapoda</taxon>
        <taxon>Insecta</taxon>
        <taxon>Pterygota</taxon>
        <taxon>Neoptera</taxon>
        <taxon>Endopterygota</taxon>
        <taxon>Lepidoptera</taxon>
        <taxon>Glossata</taxon>
        <taxon>Ditrysia</taxon>
        <taxon>Noctuoidea</taxon>
        <taxon>Noctuidae</taxon>
        <taxon>Noctuinae</taxon>
        <taxon>Hadenini</taxon>
        <taxon>Mythimna</taxon>
    </lineage>
</organism>
<sequence>MGGVCSSVSSFVSIALNAAERISLCTVCAMLTCCILFTIIAVMVMGVGIGYHYCFVQNSVEAMAKAAQAAGALRSGQEGGHKGGVLRSVDKAVQRGFAHRLARREAESPLASNNLTYDNFTAPSNLTAINVLHPFLNLTRFNTYNFTVS</sequence>
<reference evidence="2" key="1">
    <citation type="submission" date="2023-03" db="EMBL/GenBank/DDBJ databases">
        <title>Chromosome-level genomes of two armyworms, Mythimna separata and Mythimna loreyi, provide insights into the biosynthesis and reception of sex pheromones.</title>
        <authorList>
            <person name="Zhao H."/>
        </authorList>
    </citation>
    <scope>NUCLEOTIDE SEQUENCE</scope>
    <source>
        <strain evidence="2">BeijingLab</strain>
        <tissue evidence="2">Pupa</tissue>
    </source>
</reference>
<keyword evidence="1" id="KW-1133">Transmembrane helix</keyword>